<evidence type="ECO:0000313" key="5">
    <source>
        <dbReference type="Proteomes" id="UP000694387"/>
    </source>
</evidence>
<dbReference type="PANTHER" id="PTHR31278:SF2">
    <property type="entry name" value="SMALL RIBOSOMAL SUBUNIT PROTEIN MS37"/>
    <property type="match status" value="1"/>
</dbReference>
<dbReference type="InterPro" id="IPR033620">
    <property type="entry name" value="Ribosomal_mS37_met"/>
</dbReference>
<dbReference type="GO" id="GO:0003723">
    <property type="term" value="F:RNA binding"/>
    <property type="evidence" value="ECO:0007669"/>
    <property type="project" value="TreeGrafter"/>
</dbReference>
<evidence type="ECO:0000256" key="2">
    <source>
        <dbReference type="SAM" id="MobiDB-lite"/>
    </source>
</evidence>
<dbReference type="PANTHER" id="PTHR31278">
    <property type="entry name" value="CHCHD1"/>
    <property type="match status" value="1"/>
</dbReference>
<reference evidence="4 5" key="1">
    <citation type="journal article" date="2020" name="Nat. Commun.">
        <title>Donkey genomes provide new insights into domestication and selection for coat color.</title>
        <authorList>
            <person name="Wang"/>
            <person name="C."/>
            <person name="Li"/>
            <person name="H."/>
            <person name="Guo"/>
            <person name="Y."/>
            <person name="Huang"/>
            <person name="J."/>
            <person name="Sun"/>
            <person name="Y."/>
            <person name="Min"/>
            <person name="J."/>
            <person name="Wang"/>
            <person name="J."/>
            <person name="Fang"/>
            <person name="X."/>
            <person name="Zhao"/>
            <person name="Z."/>
            <person name="Wang"/>
            <person name="S."/>
            <person name="Zhang"/>
            <person name="Y."/>
            <person name="Liu"/>
            <person name="Q."/>
            <person name="Jiang"/>
            <person name="Q."/>
            <person name="Wang"/>
            <person name="X."/>
            <person name="Guo"/>
            <person name="Y."/>
            <person name="Yang"/>
            <person name="C."/>
            <person name="Wang"/>
            <person name="Y."/>
            <person name="Tian"/>
            <person name="F."/>
            <person name="Zhuang"/>
            <person name="G."/>
            <person name="Fan"/>
            <person name="Y."/>
            <person name="Gao"/>
            <person name="Q."/>
            <person name="Li"/>
            <person name="Y."/>
            <person name="Ju"/>
            <person name="Z."/>
            <person name="Li"/>
            <person name="J."/>
            <person name="Li"/>
            <person name="R."/>
            <person name="Hou"/>
            <person name="M."/>
            <person name="Yang"/>
            <person name="G."/>
            <person name="Liu"/>
            <person name="G."/>
            <person name="Liu"/>
            <person name="W."/>
            <person name="Guo"/>
            <person name="J."/>
            <person name="Pan"/>
            <person name="S."/>
            <person name="Fan"/>
            <person name="G."/>
            <person name="Zhang"/>
            <person name="W."/>
            <person name="Zhang"/>
            <person name="R."/>
            <person name="Yu"/>
            <person name="J."/>
            <person name="Zhang"/>
            <person name="X."/>
            <person name="Yin"/>
            <person name="Q."/>
            <person name="Ji"/>
            <person name="C."/>
            <person name="Jin"/>
            <person name="Y."/>
            <person name="Yue"/>
            <person name="G."/>
            <person name="Liu"/>
            <person name="M."/>
            <person name="Xu"/>
            <person name="J."/>
            <person name="Liu"/>
            <person name="S."/>
            <person name="Jordana"/>
            <person name="J."/>
            <person name="Noce"/>
            <person name="A."/>
            <person name="Amills"/>
            <person name="M."/>
            <person name="Wu"/>
            <person name="D.D."/>
            <person name="Li"/>
            <person name="S."/>
            <person name="Zhou"/>
            <person name="X. and Zhong"/>
            <person name="J."/>
        </authorList>
    </citation>
    <scope>NUCLEOTIDE SEQUENCE [LARGE SCALE GENOMIC DNA]</scope>
</reference>
<protein>
    <recommendedName>
        <fullName evidence="3">CHCH domain-containing protein</fullName>
    </recommendedName>
</protein>
<dbReference type="GO" id="GO:0032543">
    <property type="term" value="P:mitochondrial translation"/>
    <property type="evidence" value="ECO:0007669"/>
    <property type="project" value="InterPro"/>
</dbReference>
<gene>
    <name evidence="4" type="primary">CHCHD1</name>
</gene>
<feature type="region of interest" description="Disordered" evidence="2">
    <location>
        <begin position="65"/>
        <end position="102"/>
    </location>
</feature>
<organism evidence="4 5">
    <name type="scientific">Equus asinus</name>
    <name type="common">Donkey</name>
    <name type="synonym">Equus africanus asinus</name>
    <dbReference type="NCBI Taxonomy" id="9793"/>
    <lineage>
        <taxon>Eukaryota</taxon>
        <taxon>Metazoa</taxon>
        <taxon>Chordata</taxon>
        <taxon>Craniata</taxon>
        <taxon>Vertebrata</taxon>
        <taxon>Euteleostomi</taxon>
        <taxon>Mammalia</taxon>
        <taxon>Eutheria</taxon>
        <taxon>Laurasiatheria</taxon>
        <taxon>Perissodactyla</taxon>
        <taxon>Equidae</taxon>
        <taxon>Equus</taxon>
    </lineage>
</organism>
<dbReference type="GO" id="GO:0005654">
    <property type="term" value="C:nucleoplasm"/>
    <property type="evidence" value="ECO:0007669"/>
    <property type="project" value="TreeGrafter"/>
</dbReference>
<evidence type="ECO:0000256" key="1">
    <source>
        <dbReference type="ARBA" id="ARBA00023157"/>
    </source>
</evidence>
<feature type="region of interest" description="Disordered" evidence="2">
    <location>
        <begin position="236"/>
        <end position="262"/>
    </location>
</feature>
<feature type="compositionally biased region" description="Polar residues" evidence="2">
    <location>
        <begin position="65"/>
        <end position="80"/>
    </location>
</feature>
<dbReference type="InterPro" id="IPR010625">
    <property type="entry name" value="CHCH"/>
</dbReference>
<keyword evidence="5" id="KW-1185">Reference proteome</keyword>
<dbReference type="Ensembl" id="ENSEAST00005071691.1">
    <property type="protein sequence ID" value="ENSEASP00005062625.1"/>
    <property type="gene ID" value="ENSEASG00005029252.1"/>
</dbReference>
<dbReference type="SUPFAM" id="SSF47072">
    <property type="entry name" value="Cysteine alpha-hairpin motif"/>
    <property type="match status" value="1"/>
</dbReference>
<evidence type="ECO:0000313" key="4">
    <source>
        <dbReference type="Ensembl" id="ENSEASP00005062625.1"/>
    </source>
</evidence>
<dbReference type="Proteomes" id="UP000694387">
    <property type="component" value="Chromosome 2"/>
</dbReference>
<dbReference type="GeneTree" id="ENSGT00390000007683"/>
<accession>A0A9L0KB78</accession>
<reference evidence="4" key="3">
    <citation type="submission" date="2025-09" db="UniProtKB">
        <authorList>
            <consortium name="Ensembl"/>
        </authorList>
    </citation>
    <scope>IDENTIFICATION</scope>
</reference>
<dbReference type="InterPro" id="IPR009069">
    <property type="entry name" value="Cys_alpha_HP_mot_SF"/>
</dbReference>
<feature type="domain" description="CHCH" evidence="3">
    <location>
        <begin position="189"/>
        <end position="223"/>
    </location>
</feature>
<reference evidence="4" key="2">
    <citation type="submission" date="2025-08" db="UniProtKB">
        <authorList>
            <consortium name="Ensembl"/>
        </authorList>
    </citation>
    <scope>IDENTIFICATION</scope>
</reference>
<dbReference type="GO" id="GO:0005761">
    <property type="term" value="C:mitochondrial ribosome"/>
    <property type="evidence" value="ECO:0007669"/>
    <property type="project" value="InterPro"/>
</dbReference>
<keyword evidence="1" id="KW-1015">Disulfide bond</keyword>
<sequence length="262" mass="28984">SKNLSQHNISKSPILIRSHCLCPCLCQSPSSPACCHEKLVSTYRGPFLRVLGLALLREFRAQTLQKSGLSQGTGSKQSPSDLHDSLDPPVSQPSIRETRQRKEGGAWGCLGGACSRPRAERLRARRGHAGSRTAPRSPPGARCAMATPSLRGRLARLGNARKPILKPNKPLILTNRVGERRRERGEATCITEMSVMMACWKRNEFRDEACRKEIQAFFDCASKAEAARKMRSIQENLGESGSLPPKKINNLLQRFPNKPHVS</sequence>
<dbReference type="Pfam" id="PF06747">
    <property type="entry name" value="CHCH"/>
    <property type="match status" value="1"/>
</dbReference>
<evidence type="ECO:0000259" key="3">
    <source>
        <dbReference type="Pfam" id="PF06747"/>
    </source>
</evidence>
<feature type="region of interest" description="Disordered" evidence="2">
    <location>
        <begin position="121"/>
        <end position="145"/>
    </location>
</feature>
<name>A0A9L0KB78_EQUAS</name>
<dbReference type="AlphaFoldDB" id="A0A9L0KB78"/>
<proteinExistence type="predicted"/>